<reference evidence="6" key="2">
    <citation type="submission" date="2020-09" db="EMBL/GenBank/DDBJ databases">
        <authorList>
            <person name="Sun Q."/>
            <person name="Ohkuma M."/>
        </authorList>
    </citation>
    <scope>NUCLEOTIDE SEQUENCE</scope>
    <source>
        <strain evidence="6">JCM 31311</strain>
    </source>
</reference>
<dbReference type="NCBIfam" id="TIGR02532">
    <property type="entry name" value="IV_pilin_GFxxxE"/>
    <property type="match status" value="1"/>
</dbReference>
<evidence type="ECO:0000256" key="2">
    <source>
        <dbReference type="ARBA" id="ARBA00004418"/>
    </source>
</evidence>
<dbReference type="RefSeq" id="WP_189093688.1">
    <property type="nucleotide sequence ID" value="NZ_BMQL01000087.1"/>
</dbReference>
<evidence type="ECO:0000256" key="5">
    <source>
        <dbReference type="SAM" id="Phobius"/>
    </source>
</evidence>
<dbReference type="SUPFAM" id="SSF54523">
    <property type="entry name" value="Pili subunits"/>
    <property type="match status" value="1"/>
</dbReference>
<evidence type="ECO:0000313" key="6">
    <source>
        <dbReference type="EMBL" id="GGR38569.1"/>
    </source>
</evidence>
<dbReference type="AlphaFoldDB" id="A0A918KWZ0"/>
<dbReference type="GO" id="GO:0009279">
    <property type="term" value="C:cell outer membrane"/>
    <property type="evidence" value="ECO:0007669"/>
    <property type="project" value="UniProtKB-SubCell"/>
</dbReference>
<proteinExistence type="predicted"/>
<dbReference type="GO" id="GO:0042597">
    <property type="term" value="C:periplasmic space"/>
    <property type="evidence" value="ECO:0007669"/>
    <property type="project" value="UniProtKB-SubCell"/>
</dbReference>
<evidence type="ECO:0000313" key="7">
    <source>
        <dbReference type="Proteomes" id="UP000603865"/>
    </source>
</evidence>
<accession>A0A918KWZ0</accession>
<comment type="subcellular location">
    <subcellularLocation>
        <location evidence="1">Cell outer membrane</location>
        <topology evidence="1">Single-pass membrane protein</topology>
    </subcellularLocation>
    <subcellularLocation>
        <location evidence="2">Periplasm</location>
    </subcellularLocation>
</comment>
<dbReference type="Gene3D" id="3.30.700.10">
    <property type="entry name" value="Glycoprotein, Type 4 Pilin"/>
    <property type="match status" value="1"/>
</dbReference>
<feature type="transmembrane region" description="Helical" evidence="5">
    <location>
        <begin position="6"/>
        <end position="26"/>
    </location>
</feature>
<evidence type="ECO:0000256" key="1">
    <source>
        <dbReference type="ARBA" id="ARBA00004203"/>
    </source>
</evidence>
<keyword evidence="5" id="KW-1133">Transmembrane helix</keyword>
<gene>
    <name evidence="6" type="ORF">GCM10008957_54580</name>
</gene>
<name>A0A918KWZ0_9DEIO</name>
<keyword evidence="5" id="KW-0472">Membrane</keyword>
<evidence type="ECO:0000256" key="3">
    <source>
        <dbReference type="ARBA" id="ARBA00022764"/>
    </source>
</evidence>
<dbReference type="Proteomes" id="UP000603865">
    <property type="component" value="Unassembled WGS sequence"/>
</dbReference>
<dbReference type="PROSITE" id="PS00409">
    <property type="entry name" value="PROKAR_NTER_METHYL"/>
    <property type="match status" value="1"/>
</dbReference>
<keyword evidence="3" id="KW-0574">Periplasm</keyword>
<keyword evidence="4" id="KW-0998">Cell outer membrane</keyword>
<keyword evidence="7" id="KW-1185">Reference proteome</keyword>
<comment type="caution">
    <text evidence="6">The sequence shown here is derived from an EMBL/GenBank/DDBJ whole genome shotgun (WGS) entry which is preliminary data.</text>
</comment>
<keyword evidence="5" id="KW-0812">Transmembrane</keyword>
<evidence type="ECO:0000256" key="4">
    <source>
        <dbReference type="ARBA" id="ARBA00023237"/>
    </source>
</evidence>
<organism evidence="6 7">
    <name type="scientific">Deinococcus ruber</name>
    <dbReference type="NCBI Taxonomy" id="1848197"/>
    <lineage>
        <taxon>Bacteria</taxon>
        <taxon>Thermotogati</taxon>
        <taxon>Deinococcota</taxon>
        <taxon>Deinococci</taxon>
        <taxon>Deinococcales</taxon>
        <taxon>Deinococcaceae</taxon>
        <taxon>Deinococcus</taxon>
    </lineage>
</organism>
<protein>
    <recommendedName>
        <fullName evidence="8">Prepilin-type N-terminal cleavage/methylation domain-containing protein</fullName>
    </recommendedName>
</protein>
<dbReference type="InterPro" id="IPR012902">
    <property type="entry name" value="N_methyl_site"/>
</dbReference>
<sequence>MDKSGFTLIELLIAVAIIAALAVVLLPSYRGATSSTDTRRAQLHAQSVRLALNTVLASNPQLTSSSFGTVDCTAAQDVTTTGVTTPNGGNGWDAAPAGARCVASPLNTRSYQVSVTLPDGTIASAP</sequence>
<dbReference type="EMBL" id="BMQL01000087">
    <property type="protein sequence ID" value="GGR38569.1"/>
    <property type="molecule type" value="Genomic_DNA"/>
</dbReference>
<reference evidence="6" key="1">
    <citation type="journal article" date="2014" name="Int. J. Syst. Evol. Microbiol.">
        <title>Complete genome sequence of Corynebacterium casei LMG S-19264T (=DSM 44701T), isolated from a smear-ripened cheese.</title>
        <authorList>
            <consortium name="US DOE Joint Genome Institute (JGI-PGF)"/>
            <person name="Walter F."/>
            <person name="Albersmeier A."/>
            <person name="Kalinowski J."/>
            <person name="Ruckert C."/>
        </authorList>
    </citation>
    <scope>NUCLEOTIDE SEQUENCE</scope>
    <source>
        <strain evidence="6">JCM 31311</strain>
    </source>
</reference>
<evidence type="ECO:0008006" key="8">
    <source>
        <dbReference type="Google" id="ProtNLM"/>
    </source>
</evidence>
<dbReference type="Pfam" id="PF07963">
    <property type="entry name" value="N_methyl"/>
    <property type="match status" value="1"/>
</dbReference>
<dbReference type="InterPro" id="IPR045584">
    <property type="entry name" value="Pilin-like"/>
</dbReference>